<reference evidence="10 11" key="1">
    <citation type="journal article" date="2016" name="Nat. Commun.">
        <title>Thousands of microbial genomes shed light on interconnected biogeochemical processes in an aquifer system.</title>
        <authorList>
            <person name="Anantharaman K."/>
            <person name="Brown C.T."/>
            <person name="Hug L.A."/>
            <person name="Sharon I."/>
            <person name="Castelle C.J."/>
            <person name="Probst A.J."/>
            <person name="Thomas B.C."/>
            <person name="Singh A."/>
            <person name="Wilkins M.J."/>
            <person name="Karaoz U."/>
            <person name="Brodie E.L."/>
            <person name="Williams K.H."/>
            <person name="Hubbard S.S."/>
            <person name="Banfield J.F."/>
        </authorList>
    </citation>
    <scope>NUCLEOTIDE SEQUENCE [LARGE SCALE GENOMIC DNA]</scope>
</reference>
<comment type="similarity">
    <text evidence="1">Belongs to the D-isomer specific 2-hydroxyacid dehydrogenase family.</text>
</comment>
<feature type="domain" description="D-isomer specific 2-hydroxyacid dehydrogenase NAD-binding" evidence="9">
    <location>
        <begin position="105"/>
        <end position="275"/>
    </location>
</feature>
<dbReference type="Pfam" id="PF02826">
    <property type="entry name" value="2-Hacid_dh_C"/>
    <property type="match status" value="1"/>
</dbReference>
<dbReference type="GO" id="GO:0051287">
    <property type="term" value="F:NAD binding"/>
    <property type="evidence" value="ECO:0007669"/>
    <property type="project" value="InterPro"/>
</dbReference>
<dbReference type="InterPro" id="IPR029753">
    <property type="entry name" value="D-isomer_DH_CS"/>
</dbReference>
<dbReference type="PANTHER" id="PTHR42938">
    <property type="entry name" value="FORMATE DEHYDROGENASE 1"/>
    <property type="match status" value="1"/>
</dbReference>
<keyword evidence="6" id="KW-0560">Oxidoreductase</keyword>
<evidence type="ECO:0000256" key="5">
    <source>
        <dbReference type="ARBA" id="ARBA00022990"/>
    </source>
</evidence>
<keyword evidence="4" id="KW-0597">Phosphoprotein</keyword>
<dbReference type="FunFam" id="3.40.50.720:FF:000041">
    <property type="entry name" value="D-3-phosphoglycerate dehydrogenase"/>
    <property type="match status" value="1"/>
</dbReference>
<dbReference type="Pfam" id="PF00389">
    <property type="entry name" value="2-Hacid_dh"/>
    <property type="match status" value="1"/>
</dbReference>
<evidence type="ECO:0000256" key="2">
    <source>
        <dbReference type="ARBA" id="ARBA00011881"/>
    </source>
</evidence>
<dbReference type="Gene3D" id="1.10.150.210">
    <property type="entry name" value="Phosphoserine phosphatase, domain 2"/>
    <property type="match status" value="1"/>
</dbReference>
<dbReference type="PROSITE" id="PS00670">
    <property type="entry name" value="D_2_HYDROXYACID_DH_2"/>
    <property type="match status" value="1"/>
</dbReference>
<evidence type="ECO:0000256" key="7">
    <source>
        <dbReference type="ARBA" id="ARBA00023027"/>
    </source>
</evidence>
<dbReference type="SUPFAM" id="SSF51735">
    <property type="entry name" value="NAD(P)-binding Rossmann-fold domains"/>
    <property type="match status" value="1"/>
</dbReference>
<dbReference type="InterPro" id="IPR023214">
    <property type="entry name" value="HAD_sf"/>
</dbReference>
<dbReference type="GO" id="GO:0006564">
    <property type="term" value="P:L-serine biosynthetic process"/>
    <property type="evidence" value="ECO:0007669"/>
    <property type="project" value="UniProtKB-ARBA"/>
</dbReference>
<evidence type="ECO:0000256" key="1">
    <source>
        <dbReference type="ARBA" id="ARBA00005854"/>
    </source>
</evidence>
<evidence type="ECO:0000313" key="10">
    <source>
        <dbReference type="EMBL" id="OGG05636.1"/>
    </source>
</evidence>
<gene>
    <name evidence="10" type="ORF">A2777_00455</name>
</gene>
<dbReference type="EMBL" id="MFJF01000028">
    <property type="protein sequence ID" value="OGG05636.1"/>
    <property type="molecule type" value="Genomic_DNA"/>
</dbReference>
<dbReference type="InterPro" id="IPR036412">
    <property type="entry name" value="HAD-like_sf"/>
</dbReference>
<evidence type="ECO:0000313" key="11">
    <source>
        <dbReference type="Proteomes" id="UP000177354"/>
    </source>
</evidence>
<dbReference type="Gene3D" id="3.40.50.720">
    <property type="entry name" value="NAD(P)-binding Rossmann-like Domain"/>
    <property type="match status" value="2"/>
</dbReference>
<name>A0A1F5YZR4_9BACT</name>
<dbReference type="NCBIfam" id="TIGR01488">
    <property type="entry name" value="HAD-SF-IB"/>
    <property type="match status" value="1"/>
</dbReference>
<keyword evidence="5" id="KW-0007">Acetylation</keyword>
<evidence type="ECO:0000256" key="3">
    <source>
        <dbReference type="ARBA" id="ARBA00021582"/>
    </source>
</evidence>
<evidence type="ECO:0000256" key="4">
    <source>
        <dbReference type="ARBA" id="ARBA00022553"/>
    </source>
</evidence>
<dbReference type="GO" id="GO:0004617">
    <property type="term" value="F:phosphoglycerate dehydrogenase activity"/>
    <property type="evidence" value="ECO:0007669"/>
    <property type="project" value="TreeGrafter"/>
</dbReference>
<dbReference type="AlphaFoldDB" id="A0A1F5YZR4"/>
<comment type="subunit">
    <text evidence="2">Homotetramer.</text>
</comment>
<proteinExistence type="inferred from homology"/>
<dbReference type="InterPro" id="IPR006139">
    <property type="entry name" value="D-isomer_2_OHA_DH_cat_dom"/>
</dbReference>
<dbReference type="CDD" id="cd12173">
    <property type="entry name" value="PGDH_4"/>
    <property type="match status" value="1"/>
</dbReference>
<dbReference type="Pfam" id="PF00702">
    <property type="entry name" value="Hydrolase"/>
    <property type="match status" value="1"/>
</dbReference>
<keyword evidence="7" id="KW-0520">NAD</keyword>
<dbReference type="GO" id="GO:0047545">
    <property type="term" value="F:(S)-2-hydroxyglutarate dehydrogenase activity"/>
    <property type="evidence" value="ECO:0007669"/>
    <property type="project" value="UniProtKB-ARBA"/>
</dbReference>
<dbReference type="SUPFAM" id="SSF52283">
    <property type="entry name" value="Formate/glycerate dehydrogenase catalytic domain-like"/>
    <property type="match status" value="1"/>
</dbReference>
<comment type="caution">
    <text evidence="10">The sequence shown here is derived from an EMBL/GenBank/DDBJ whole genome shotgun (WGS) entry which is preliminary data.</text>
</comment>
<evidence type="ECO:0000256" key="6">
    <source>
        <dbReference type="ARBA" id="ARBA00023002"/>
    </source>
</evidence>
<dbReference type="InterPro" id="IPR036291">
    <property type="entry name" value="NAD(P)-bd_dom_sf"/>
</dbReference>
<evidence type="ECO:0000259" key="8">
    <source>
        <dbReference type="Pfam" id="PF00389"/>
    </source>
</evidence>
<dbReference type="InterPro" id="IPR006140">
    <property type="entry name" value="D-isomer_DH_NAD-bd"/>
</dbReference>
<accession>A0A1F5YZR4</accession>
<dbReference type="Gene3D" id="3.40.50.1000">
    <property type="entry name" value="HAD superfamily/HAD-like"/>
    <property type="match status" value="1"/>
</dbReference>
<sequence length="579" mass="64414">MKKLLVTDKINFDALQPLKKIFKIEILTGLTPEDLQKIIKKYYCLITRSATALPEKLLAEAGNLKIIARAGIGVDNIDIFTATRKKIAVLNAPKGNAQATAEHTIGLLFSLLRHIPQAHADLKEGLWNKQKYVGSQISGKTLGIVGFGNVGREVYRLAKGIGMHVVVCEPYTGLPENIRHVTYEQLLKESDVISFHVPMTYLTENMLNRYTLSFCKNGVYIINCSRGLVINDNAVIEGLKNGKIAGLAVDVFSKEPPVDKRILEFSTCVATPHIAGSTVESQKQSVSEIVTGIVSLINDKAPANLLNPQVFVKRKPVKKLSLEFDSIIFDCDSTLSSIEGIDELAEFYKLKKEISLLTKNAMEGISKFEEVFHKRLALLKPSRNNMEKLGDLYVQNLAEDAREVIEALQYLNKKVYIVSGSYTPAVIKLSNELKIPSKNVFANDIIFDDKGYFLRHIEGPLKRNHGKLQIVRRIPGKKIMIGDGITDLEAKNLVDLFVGFGGFKVRSVVEAESDVYLYNSGLSSALVISIGIKGAISLLNTKYRRLVGKGIDLLTHPKYTRIKENRRSIITDLQELAYL</sequence>
<dbReference type="PANTHER" id="PTHR42938:SF22">
    <property type="entry name" value="D-3-PHOSPHOGLYCERATE DEHYDROGENASE"/>
    <property type="match status" value="1"/>
</dbReference>
<evidence type="ECO:0000259" key="9">
    <source>
        <dbReference type="Pfam" id="PF02826"/>
    </source>
</evidence>
<dbReference type="SUPFAM" id="SSF56784">
    <property type="entry name" value="HAD-like"/>
    <property type="match status" value="1"/>
</dbReference>
<dbReference type="PROSITE" id="PS00671">
    <property type="entry name" value="D_2_HYDROXYACID_DH_3"/>
    <property type="match status" value="1"/>
</dbReference>
<organism evidence="10 11">
    <name type="scientific">Candidatus Gottesmanbacteria bacterium RIFCSPHIGHO2_01_FULL_40_15</name>
    <dbReference type="NCBI Taxonomy" id="1798376"/>
    <lineage>
        <taxon>Bacteria</taxon>
        <taxon>Candidatus Gottesmaniibacteriota</taxon>
    </lineage>
</organism>
<protein>
    <recommendedName>
        <fullName evidence="3">D-3-phosphoglycerate dehydrogenase</fullName>
    </recommendedName>
</protein>
<feature type="domain" description="D-isomer specific 2-hydroxyacid dehydrogenase catalytic" evidence="8">
    <location>
        <begin position="5"/>
        <end position="307"/>
    </location>
</feature>
<dbReference type="Proteomes" id="UP000177354">
    <property type="component" value="Unassembled WGS sequence"/>
</dbReference>